<name>A0A0A9FV57_ARUDO</name>
<organism evidence="1">
    <name type="scientific">Arundo donax</name>
    <name type="common">Giant reed</name>
    <name type="synonym">Donax arundinaceus</name>
    <dbReference type="NCBI Taxonomy" id="35708"/>
    <lineage>
        <taxon>Eukaryota</taxon>
        <taxon>Viridiplantae</taxon>
        <taxon>Streptophyta</taxon>
        <taxon>Embryophyta</taxon>
        <taxon>Tracheophyta</taxon>
        <taxon>Spermatophyta</taxon>
        <taxon>Magnoliopsida</taxon>
        <taxon>Liliopsida</taxon>
        <taxon>Poales</taxon>
        <taxon>Poaceae</taxon>
        <taxon>PACMAD clade</taxon>
        <taxon>Arundinoideae</taxon>
        <taxon>Arundineae</taxon>
        <taxon>Arundo</taxon>
    </lineage>
</organism>
<reference evidence="1" key="1">
    <citation type="submission" date="2014-09" db="EMBL/GenBank/DDBJ databases">
        <authorList>
            <person name="Magalhaes I.L.F."/>
            <person name="Oliveira U."/>
            <person name="Santos F.R."/>
            <person name="Vidigal T.H.D.A."/>
            <person name="Brescovit A.D."/>
            <person name="Santos A.J."/>
        </authorList>
    </citation>
    <scope>NUCLEOTIDE SEQUENCE</scope>
    <source>
        <tissue evidence="1">Shoot tissue taken approximately 20 cm above the soil surface</tissue>
    </source>
</reference>
<dbReference type="AlphaFoldDB" id="A0A0A9FV57"/>
<protein>
    <submittedName>
        <fullName evidence="1">Uncharacterized protein</fullName>
    </submittedName>
</protein>
<reference evidence="1" key="2">
    <citation type="journal article" date="2015" name="Data Brief">
        <title>Shoot transcriptome of the giant reed, Arundo donax.</title>
        <authorList>
            <person name="Barrero R.A."/>
            <person name="Guerrero F.D."/>
            <person name="Moolhuijzen P."/>
            <person name="Goolsby J.A."/>
            <person name="Tidwell J."/>
            <person name="Bellgard S.E."/>
            <person name="Bellgard M.I."/>
        </authorList>
    </citation>
    <scope>NUCLEOTIDE SEQUENCE</scope>
    <source>
        <tissue evidence="1">Shoot tissue taken approximately 20 cm above the soil surface</tissue>
    </source>
</reference>
<sequence>MHRKIVWLQDIDLIDAVLKWCPYAVEILDSCDFVSHSAEEQSFGSDRCETFVNSQFNKINCQMPLYFVDCAFLLAIWKQKNRCRLSDNSR</sequence>
<dbReference type="EMBL" id="GBRH01181764">
    <property type="protein sequence ID" value="JAE16132.1"/>
    <property type="molecule type" value="Transcribed_RNA"/>
</dbReference>
<evidence type="ECO:0000313" key="1">
    <source>
        <dbReference type="EMBL" id="JAE16132.1"/>
    </source>
</evidence>
<proteinExistence type="predicted"/>
<accession>A0A0A9FV57</accession>